<feature type="region of interest" description="Disordered" evidence="1">
    <location>
        <begin position="302"/>
        <end position="321"/>
    </location>
</feature>
<feature type="domain" description="CN hydrolase" evidence="2">
    <location>
        <begin position="1"/>
        <end position="362"/>
    </location>
</feature>
<dbReference type="EMBL" id="ML014125">
    <property type="protein sequence ID" value="RKP03298.1"/>
    <property type="molecule type" value="Genomic_DNA"/>
</dbReference>
<dbReference type="OrthoDB" id="201515at2759"/>
<protein>
    <recommendedName>
        <fullName evidence="2">CN hydrolase domain-containing protein</fullName>
    </recommendedName>
</protein>
<dbReference type="PROSITE" id="PS50263">
    <property type="entry name" value="CN_HYDROLASE"/>
    <property type="match status" value="1"/>
</dbReference>
<name>A0A4P9XCW7_9FUNG</name>
<organism evidence="3 4">
    <name type="scientific">Caulochytrium protostelioides</name>
    <dbReference type="NCBI Taxonomy" id="1555241"/>
    <lineage>
        <taxon>Eukaryota</taxon>
        <taxon>Fungi</taxon>
        <taxon>Fungi incertae sedis</taxon>
        <taxon>Chytridiomycota</taxon>
        <taxon>Chytridiomycota incertae sedis</taxon>
        <taxon>Chytridiomycetes</taxon>
        <taxon>Caulochytriales</taxon>
        <taxon>Caulochytriaceae</taxon>
        <taxon>Caulochytrium</taxon>
    </lineage>
</organism>
<evidence type="ECO:0000256" key="1">
    <source>
        <dbReference type="SAM" id="MobiDB-lite"/>
    </source>
</evidence>
<dbReference type="InterPro" id="IPR003010">
    <property type="entry name" value="C-N_Hydrolase"/>
</dbReference>
<dbReference type="Pfam" id="PF00795">
    <property type="entry name" value="CN_hydrolase"/>
    <property type="match status" value="1"/>
</dbReference>
<evidence type="ECO:0000313" key="3">
    <source>
        <dbReference type="EMBL" id="RKP03298.1"/>
    </source>
</evidence>
<keyword evidence="4" id="KW-1185">Reference proteome</keyword>
<dbReference type="STRING" id="1555241.A0A4P9XCW7"/>
<reference evidence="4" key="1">
    <citation type="journal article" date="2018" name="Nat. Microbiol.">
        <title>Leveraging single-cell genomics to expand the fungal tree of life.</title>
        <authorList>
            <person name="Ahrendt S.R."/>
            <person name="Quandt C.A."/>
            <person name="Ciobanu D."/>
            <person name="Clum A."/>
            <person name="Salamov A."/>
            <person name="Andreopoulos B."/>
            <person name="Cheng J.F."/>
            <person name="Woyke T."/>
            <person name="Pelin A."/>
            <person name="Henrissat B."/>
            <person name="Reynolds N.K."/>
            <person name="Benny G.L."/>
            <person name="Smith M.E."/>
            <person name="James T.Y."/>
            <person name="Grigoriev I.V."/>
        </authorList>
    </citation>
    <scope>NUCLEOTIDE SEQUENCE [LARGE SCALE GENOMIC DNA]</scope>
    <source>
        <strain evidence="4">ATCC 52028</strain>
    </source>
</reference>
<accession>A0A4P9XCW7</accession>
<dbReference type="AlphaFoldDB" id="A0A4P9XCW7"/>
<evidence type="ECO:0000313" key="4">
    <source>
        <dbReference type="Proteomes" id="UP000274922"/>
    </source>
</evidence>
<gene>
    <name evidence="3" type="ORF">CXG81DRAFT_24072</name>
</gene>
<dbReference type="PANTHER" id="PTHR11750:SF26">
    <property type="entry name" value="PROTEIN N-TERMINAL AMIDASE"/>
    <property type="match status" value="1"/>
</dbReference>
<proteinExistence type="predicted"/>
<dbReference type="GO" id="GO:0008418">
    <property type="term" value="F:protein-N-terminal asparagine amidohydrolase activity"/>
    <property type="evidence" value="ECO:0007669"/>
    <property type="project" value="InterPro"/>
</dbReference>
<sequence length="362" mass="39162">MQIAILQIAPVLRDVAGNIAQADDLLARRWADRDARAADDGRDGPRGPDLITLPELAFTGYNFVDRADILPYCELIPSPGTSLLGPRADAPSADDAGPWPTPTLDWACATASRYGAFVQVGLPERALPAPMTPLHNAVVLVAPDGRVVHVYRKHFMYDTDKTWATPGPAFEATAWPAGLALPQRLPRAATGAPPVATYFGFGICMDLAPFDFTAPYEAYELARFHQAAGTALLSMNMAWLASDPEDGRPSDALEAGLANAYHDPPLSRGMLRLLEHWVSRLTPLLEDPANTRGVLVVIANRTGTEPSTPDDPTRPCSPALVGRPWKPTTTFAGQSCILRIAYRQCTVVRWLDNAPGMLVHDL</sequence>
<evidence type="ECO:0000259" key="2">
    <source>
        <dbReference type="PROSITE" id="PS50263"/>
    </source>
</evidence>
<dbReference type="GO" id="GO:0070773">
    <property type="term" value="F:protein-N-terminal glutamine amidohydrolase activity"/>
    <property type="evidence" value="ECO:0007669"/>
    <property type="project" value="InterPro"/>
</dbReference>
<dbReference type="InterPro" id="IPR039703">
    <property type="entry name" value="Nta1"/>
</dbReference>
<dbReference type="GO" id="GO:0030163">
    <property type="term" value="P:protein catabolic process"/>
    <property type="evidence" value="ECO:0007669"/>
    <property type="project" value="TreeGrafter"/>
</dbReference>
<dbReference type="PANTHER" id="PTHR11750">
    <property type="entry name" value="PROTEIN N-TERMINAL AMIDASE"/>
    <property type="match status" value="1"/>
</dbReference>
<dbReference type="InterPro" id="IPR036526">
    <property type="entry name" value="C-N_Hydrolase_sf"/>
</dbReference>
<dbReference type="Proteomes" id="UP000274922">
    <property type="component" value="Unassembled WGS sequence"/>
</dbReference>
<dbReference type="SUPFAM" id="SSF56317">
    <property type="entry name" value="Carbon-nitrogen hydrolase"/>
    <property type="match status" value="1"/>
</dbReference>
<dbReference type="Gene3D" id="3.60.110.10">
    <property type="entry name" value="Carbon-nitrogen hydrolase"/>
    <property type="match status" value="1"/>
</dbReference>